<dbReference type="EMBL" id="SWCJ01000021">
    <property type="protein sequence ID" value="TKB50707.1"/>
    <property type="molecule type" value="Genomic_DNA"/>
</dbReference>
<dbReference type="AlphaFoldDB" id="A0A4U1BHF7"/>
<evidence type="ECO:0000256" key="4">
    <source>
        <dbReference type="HAMAP-Rule" id="MF_02200"/>
    </source>
</evidence>
<dbReference type="HAMAP" id="MF_02200">
    <property type="entry name" value="NapD"/>
    <property type="match status" value="1"/>
</dbReference>
<keyword evidence="3 4" id="KW-0143">Chaperone</keyword>
<evidence type="ECO:0000313" key="6">
    <source>
        <dbReference type="Proteomes" id="UP000305675"/>
    </source>
</evidence>
<dbReference type="PANTHER" id="PTHR38603:SF1">
    <property type="entry name" value="CHAPERONE NAPD"/>
    <property type="match status" value="1"/>
</dbReference>
<dbReference type="PANTHER" id="PTHR38603">
    <property type="entry name" value="CHAPERONE NAPD"/>
    <property type="match status" value="1"/>
</dbReference>
<comment type="function">
    <text evidence="4">Chaperone for NapA, the catalytic subunit of the periplasmic nitrate reductase. It binds directly and specifically to the twin-arginine signal peptide of NapA, preventing premature interaction with the Tat translocase and premature export.</text>
</comment>
<dbReference type="Pfam" id="PF03927">
    <property type="entry name" value="NapD"/>
    <property type="match status" value="1"/>
</dbReference>
<proteinExistence type="inferred from homology"/>
<evidence type="ECO:0000256" key="2">
    <source>
        <dbReference type="ARBA" id="ARBA00022490"/>
    </source>
</evidence>
<dbReference type="Gene3D" id="3.30.70.920">
    <property type="match status" value="1"/>
</dbReference>
<gene>
    <name evidence="4" type="primary">napD</name>
    <name evidence="5" type="ORF">FCL42_18835</name>
</gene>
<evidence type="ECO:0000256" key="1">
    <source>
        <dbReference type="ARBA" id="ARBA00004496"/>
    </source>
</evidence>
<protein>
    <recommendedName>
        <fullName evidence="4">Chaperone NapD</fullName>
    </recommendedName>
    <alternativeName>
        <fullName evidence="4">NapA signal peptide-binding chaperone NapD</fullName>
    </alternativeName>
</protein>
<accession>A0A4U1BHF7</accession>
<dbReference type="GO" id="GO:0005048">
    <property type="term" value="F:signal sequence binding"/>
    <property type="evidence" value="ECO:0007669"/>
    <property type="project" value="UniProtKB-UniRule"/>
</dbReference>
<keyword evidence="6" id="KW-1185">Reference proteome</keyword>
<dbReference type="GO" id="GO:0005737">
    <property type="term" value="C:cytoplasm"/>
    <property type="evidence" value="ECO:0007669"/>
    <property type="project" value="UniProtKB-SubCell"/>
</dbReference>
<evidence type="ECO:0000256" key="3">
    <source>
        <dbReference type="ARBA" id="ARBA00023186"/>
    </source>
</evidence>
<dbReference type="RefSeq" id="WP_136864982.1">
    <property type="nucleotide sequence ID" value="NZ_SWCJ01000021.1"/>
</dbReference>
<organism evidence="5 6">
    <name type="scientific">Ferrimonas aestuarii</name>
    <dbReference type="NCBI Taxonomy" id="2569539"/>
    <lineage>
        <taxon>Bacteria</taxon>
        <taxon>Pseudomonadati</taxon>
        <taxon>Pseudomonadota</taxon>
        <taxon>Gammaproteobacteria</taxon>
        <taxon>Alteromonadales</taxon>
        <taxon>Ferrimonadaceae</taxon>
        <taxon>Ferrimonas</taxon>
    </lineage>
</organism>
<dbReference type="OrthoDB" id="5770785at2"/>
<comment type="similarity">
    <text evidence="4">Belongs to the NapD family.</text>
</comment>
<comment type="subunit">
    <text evidence="4">Interacts with the cytoplasmic NapA precursor.</text>
</comment>
<dbReference type="GO" id="GO:0051224">
    <property type="term" value="P:negative regulation of protein transport"/>
    <property type="evidence" value="ECO:0007669"/>
    <property type="project" value="UniProtKB-UniRule"/>
</dbReference>
<dbReference type="Proteomes" id="UP000305675">
    <property type="component" value="Unassembled WGS sequence"/>
</dbReference>
<reference evidence="5 6" key="1">
    <citation type="submission" date="2019-04" db="EMBL/GenBank/DDBJ databases">
        <authorList>
            <person name="Hwang J.C."/>
        </authorList>
    </citation>
    <scope>NUCLEOTIDE SEQUENCE [LARGE SCALE GENOMIC DNA]</scope>
    <source>
        <strain evidence="5 6">IMCC35002</strain>
    </source>
</reference>
<keyword evidence="2 4" id="KW-0963">Cytoplasm</keyword>
<evidence type="ECO:0000313" key="5">
    <source>
        <dbReference type="EMBL" id="TKB50707.1"/>
    </source>
</evidence>
<comment type="caution">
    <text evidence="5">The sequence shown here is derived from an EMBL/GenBank/DDBJ whole genome shotgun (WGS) entry which is preliminary data.</text>
</comment>
<name>A0A4U1BHF7_9GAMM</name>
<comment type="subcellular location">
    <subcellularLocation>
        <location evidence="1 4">Cytoplasm</location>
    </subcellularLocation>
</comment>
<sequence length="87" mass="9355">MSQDYQVVSLVVHAKAEKQGQIEQEIAQIAGAEVVTATDDHKLIVTIEGESRQAVLNGIEAVNQTEGVISSALAYHQVDPLETQEPS</sequence>
<dbReference type="InterPro" id="IPR005623">
    <property type="entry name" value="Chaperone_NapD_NO3_reduct"/>
</dbReference>